<evidence type="ECO:0000313" key="1">
    <source>
        <dbReference type="EMBL" id="CAD7646893.1"/>
    </source>
</evidence>
<dbReference type="AlphaFoldDB" id="A0A7R9QJ89"/>
<feature type="non-terminal residue" evidence="1">
    <location>
        <position position="1"/>
    </location>
</feature>
<keyword evidence="2" id="KW-1185">Reference proteome</keyword>
<dbReference type="Proteomes" id="UP000759131">
    <property type="component" value="Unassembled WGS sequence"/>
</dbReference>
<protein>
    <submittedName>
        <fullName evidence="1">Uncharacterized protein</fullName>
    </submittedName>
</protein>
<name>A0A7R9QJ89_9ACAR</name>
<accession>A0A7R9QJ89</accession>
<gene>
    <name evidence="1" type="ORF">OSB1V03_LOCUS21189</name>
</gene>
<reference evidence="1" key="1">
    <citation type="submission" date="2020-11" db="EMBL/GenBank/DDBJ databases">
        <authorList>
            <person name="Tran Van P."/>
        </authorList>
    </citation>
    <scope>NUCLEOTIDE SEQUENCE</scope>
</reference>
<proteinExistence type="predicted"/>
<dbReference type="EMBL" id="CAJPIZ010038202">
    <property type="protein sequence ID" value="CAG2121243.1"/>
    <property type="molecule type" value="Genomic_DNA"/>
</dbReference>
<sequence>HVNMTLLHDINAKLAPNDPLRRQWSQTVGQQLDDLRRAFTDNGFVIDLIKVHPDSDRMPRQHIIDFMPNMMNGWRNYFDTDKQFESDKNDLMEIVFDSSTNPEAERPDPKAWSHFLANESITEVVKTEQIVQIVCHTI</sequence>
<dbReference type="EMBL" id="OC892777">
    <property type="protein sequence ID" value="CAD7646893.1"/>
    <property type="molecule type" value="Genomic_DNA"/>
</dbReference>
<organism evidence="1">
    <name type="scientific">Medioppia subpectinata</name>
    <dbReference type="NCBI Taxonomy" id="1979941"/>
    <lineage>
        <taxon>Eukaryota</taxon>
        <taxon>Metazoa</taxon>
        <taxon>Ecdysozoa</taxon>
        <taxon>Arthropoda</taxon>
        <taxon>Chelicerata</taxon>
        <taxon>Arachnida</taxon>
        <taxon>Acari</taxon>
        <taxon>Acariformes</taxon>
        <taxon>Sarcoptiformes</taxon>
        <taxon>Oribatida</taxon>
        <taxon>Brachypylina</taxon>
        <taxon>Oppioidea</taxon>
        <taxon>Oppiidae</taxon>
        <taxon>Medioppia</taxon>
    </lineage>
</organism>
<evidence type="ECO:0000313" key="2">
    <source>
        <dbReference type="Proteomes" id="UP000759131"/>
    </source>
</evidence>